<dbReference type="RefSeq" id="WP_330151428.1">
    <property type="nucleotide sequence ID" value="NZ_JAUZMZ010000030.1"/>
</dbReference>
<keyword evidence="2" id="KW-1185">Reference proteome</keyword>
<protein>
    <submittedName>
        <fullName evidence="1">Uncharacterized protein</fullName>
    </submittedName>
</protein>
<gene>
    <name evidence="1" type="ORF">Q8814_07710</name>
</gene>
<accession>A0ABU7JPP4</accession>
<dbReference type="PANTHER" id="PTHR34724:SF2">
    <property type="entry name" value="OS12G0596101 PROTEIN"/>
    <property type="match status" value="1"/>
</dbReference>
<evidence type="ECO:0000313" key="2">
    <source>
        <dbReference type="Proteomes" id="UP001331936"/>
    </source>
</evidence>
<name>A0ABU7JPP4_9NOCA</name>
<organism evidence="1 2">
    <name type="scientific">Rhodococcus chondri</name>
    <dbReference type="NCBI Taxonomy" id="3065941"/>
    <lineage>
        <taxon>Bacteria</taxon>
        <taxon>Bacillati</taxon>
        <taxon>Actinomycetota</taxon>
        <taxon>Actinomycetes</taxon>
        <taxon>Mycobacteriales</taxon>
        <taxon>Nocardiaceae</taxon>
        <taxon>Rhodococcus</taxon>
    </lineage>
</organism>
<dbReference type="EMBL" id="JAUZMZ010000030">
    <property type="protein sequence ID" value="MEE2031995.1"/>
    <property type="molecule type" value="Genomic_DNA"/>
</dbReference>
<dbReference type="Proteomes" id="UP001331936">
    <property type="component" value="Unassembled WGS sequence"/>
</dbReference>
<sequence length="56" mass="5869">MCYPIACPHCGKTGWDGCGQHVDAVLKSVPAAERCTCGQDTPAPSRTTTVGSLFRS</sequence>
<reference evidence="1 2" key="1">
    <citation type="submission" date="2023-08" db="EMBL/GenBank/DDBJ databases">
        <authorList>
            <person name="Girao M."/>
            <person name="Carvalho M.F."/>
        </authorList>
    </citation>
    <scope>NUCLEOTIDE SEQUENCE [LARGE SCALE GENOMIC DNA]</scope>
    <source>
        <strain evidence="1 2">CC-R104</strain>
    </source>
</reference>
<comment type="caution">
    <text evidence="1">The sequence shown here is derived from an EMBL/GenBank/DDBJ whole genome shotgun (WGS) entry which is preliminary data.</text>
</comment>
<evidence type="ECO:0000313" key="1">
    <source>
        <dbReference type="EMBL" id="MEE2031995.1"/>
    </source>
</evidence>
<dbReference type="PANTHER" id="PTHR34724">
    <property type="entry name" value="OS12G0596101 PROTEIN"/>
    <property type="match status" value="1"/>
</dbReference>
<proteinExistence type="predicted"/>